<reference evidence="1 2" key="1">
    <citation type="submission" date="2018-10" db="EMBL/GenBank/DDBJ databases">
        <title>Genomic Encyclopedia of Archaeal and Bacterial Type Strains, Phase II (KMG-II): from individual species to whole genera.</title>
        <authorList>
            <person name="Goeker M."/>
        </authorList>
    </citation>
    <scope>NUCLEOTIDE SEQUENCE [LARGE SCALE GENOMIC DNA]</scope>
    <source>
        <strain evidence="1 2">DSM 15149</strain>
    </source>
</reference>
<evidence type="ECO:0000313" key="2">
    <source>
        <dbReference type="Proteomes" id="UP000280955"/>
    </source>
</evidence>
<keyword evidence="2" id="KW-1185">Reference proteome</keyword>
<accession>A0ABX9SMZ7</accession>
<sequence>MSNIQFSAVSAITSTFEDQPKVGVENRELQVISAKMASMEPLAKSLNQQVESGTVSMSQLMKLIGMIIDSSKELRSQLLFNRIDEAMSTLELGIALAQNKKETAQVKFGLNMAISLVSMTIQTASAYQTSKFKTVKDKHLPEGKVSDLSAQQRNEISATLQQARTAKYNNVTNLAQMSNKIGSDGVEFLHADNVQNDEENQASKETKQKFDEQLTQFIESLGNELVQLLKMMEAIQGATLVTNR</sequence>
<dbReference type="RefSeq" id="WP_015835574.1">
    <property type="nucleotide sequence ID" value="NC_012962.1"/>
</dbReference>
<dbReference type="Proteomes" id="UP000280955">
    <property type="component" value="Unassembled WGS sequence"/>
</dbReference>
<dbReference type="EMBL" id="RBLJ01000002">
    <property type="protein sequence ID" value="RKS59406.1"/>
    <property type="molecule type" value="Genomic_DNA"/>
</dbReference>
<comment type="caution">
    <text evidence="1">The sequence shown here is derived from an EMBL/GenBank/DDBJ whole genome shotgun (WGS) entry which is preliminary data.</text>
</comment>
<proteinExistence type="predicted"/>
<gene>
    <name evidence="1" type="ORF">BDD30_1477</name>
</gene>
<evidence type="ECO:0000313" key="1">
    <source>
        <dbReference type="EMBL" id="RKS59406.1"/>
    </source>
</evidence>
<name>A0ABX9SMZ7_9GAMM</name>
<protein>
    <submittedName>
        <fullName evidence="1">Uncharacterized protein</fullName>
    </submittedName>
</protein>
<organism evidence="1 2">
    <name type="scientific">Photorhabdus asymbiotica</name>
    <dbReference type="NCBI Taxonomy" id="291112"/>
    <lineage>
        <taxon>Bacteria</taxon>
        <taxon>Pseudomonadati</taxon>
        <taxon>Pseudomonadota</taxon>
        <taxon>Gammaproteobacteria</taxon>
        <taxon>Enterobacterales</taxon>
        <taxon>Morganellaceae</taxon>
        <taxon>Photorhabdus</taxon>
    </lineage>
</organism>